<dbReference type="InterPro" id="IPR002901">
    <property type="entry name" value="MGlyc_endo_b_GlcNAc-like_dom"/>
</dbReference>
<evidence type="ECO:0000256" key="6">
    <source>
        <dbReference type="SAM" id="SignalP"/>
    </source>
</evidence>
<evidence type="ECO:0000256" key="3">
    <source>
        <dbReference type="ARBA" id="ARBA00022729"/>
    </source>
</evidence>
<dbReference type="GO" id="GO:0071555">
    <property type="term" value="P:cell wall organization"/>
    <property type="evidence" value="ECO:0007669"/>
    <property type="project" value="UniProtKB-KW"/>
</dbReference>
<dbReference type="EMBL" id="QFVR01000011">
    <property type="protein sequence ID" value="PWI25218.1"/>
    <property type="molecule type" value="Genomic_DNA"/>
</dbReference>
<dbReference type="OrthoDB" id="9816557at2"/>
<evidence type="ECO:0000259" key="7">
    <source>
        <dbReference type="SMART" id="SM00047"/>
    </source>
</evidence>
<evidence type="ECO:0000256" key="5">
    <source>
        <dbReference type="ARBA" id="ARBA00023316"/>
    </source>
</evidence>
<organism evidence="8 9">
    <name type="scientific">Kurthia sibirica</name>
    <dbReference type="NCBI Taxonomy" id="202750"/>
    <lineage>
        <taxon>Bacteria</taxon>
        <taxon>Bacillati</taxon>
        <taxon>Bacillota</taxon>
        <taxon>Bacilli</taxon>
        <taxon>Bacillales</taxon>
        <taxon>Caryophanaceae</taxon>
        <taxon>Kurthia</taxon>
    </lineage>
</organism>
<dbReference type="Pfam" id="PF13457">
    <property type="entry name" value="GW"/>
    <property type="match status" value="7"/>
</dbReference>
<evidence type="ECO:0000256" key="1">
    <source>
        <dbReference type="ARBA" id="ARBA00004613"/>
    </source>
</evidence>
<dbReference type="InterPro" id="IPR025987">
    <property type="entry name" value="GW_dom"/>
</dbReference>
<gene>
    <name evidence="8" type="ORF">DEX24_09795</name>
</gene>
<feature type="chain" id="PRO_5039311710" description="Mannosyl-glycoprotein endo-beta-N-acetylglucosamidase-like domain-containing protein" evidence="6">
    <location>
        <begin position="26"/>
        <end position="1015"/>
    </location>
</feature>
<evidence type="ECO:0000256" key="2">
    <source>
        <dbReference type="ARBA" id="ARBA00022525"/>
    </source>
</evidence>
<dbReference type="InterPro" id="IPR038200">
    <property type="entry name" value="GW_dom_sf"/>
</dbReference>
<evidence type="ECO:0000256" key="4">
    <source>
        <dbReference type="ARBA" id="ARBA00022801"/>
    </source>
</evidence>
<dbReference type="AlphaFoldDB" id="A0A2U3AL04"/>
<keyword evidence="2" id="KW-0964">Secreted</keyword>
<keyword evidence="9" id="KW-1185">Reference proteome</keyword>
<dbReference type="Proteomes" id="UP000245938">
    <property type="component" value="Unassembled WGS sequence"/>
</dbReference>
<evidence type="ECO:0000313" key="8">
    <source>
        <dbReference type="EMBL" id="PWI25218.1"/>
    </source>
</evidence>
<dbReference type="PANTHER" id="PTHR33308:SF9">
    <property type="entry name" value="PEPTIDOGLYCAN HYDROLASE FLGJ"/>
    <property type="match status" value="1"/>
</dbReference>
<dbReference type="GO" id="GO:0005576">
    <property type="term" value="C:extracellular region"/>
    <property type="evidence" value="ECO:0007669"/>
    <property type="project" value="UniProtKB-SubCell"/>
</dbReference>
<dbReference type="Gene3D" id="2.30.30.170">
    <property type="match status" value="8"/>
</dbReference>
<evidence type="ECO:0000313" key="9">
    <source>
        <dbReference type="Proteomes" id="UP000245938"/>
    </source>
</evidence>
<name>A0A2U3AL04_9BACL</name>
<accession>A0A2U3AL04</accession>
<feature type="signal peptide" evidence="6">
    <location>
        <begin position="1"/>
        <end position="25"/>
    </location>
</feature>
<comment type="subcellular location">
    <subcellularLocation>
        <location evidence="1">Secreted</location>
    </subcellularLocation>
</comment>
<reference evidence="8 9" key="1">
    <citation type="submission" date="2018-05" db="EMBL/GenBank/DDBJ databases">
        <title>Kurthia sibirica genome sequence.</title>
        <authorList>
            <person name="Maclea K.S."/>
            <person name="Goen A.E."/>
        </authorList>
    </citation>
    <scope>NUCLEOTIDE SEQUENCE [LARGE SCALE GENOMIC DNA]</scope>
    <source>
        <strain evidence="8 9">ATCC 49154</strain>
    </source>
</reference>
<dbReference type="Gene3D" id="2.30.30.40">
    <property type="entry name" value="SH3 Domains"/>
    <property type="match status" value="1"/>
</dbReference>
<dbReference type="PANTHER" id="PTHR33308">
    <property type="entry name" value="PEPTIDOGLYCAN HYDROLASE FLGJ"/>
    <property type="match status" value="1"/>
</dbReference>
<proteinExistence type="predicted"/>
<sequence>MNLNKKSFVMGALSLTLLTSSVVVPMPINKTIPTSATAATTLYKQSATSQLGQLKSGNSRIYTAPGSKSSIAATTKYTHEIFYIMKKAIAPTGDTYYQISRQTNPNQSVIGWIKAKSITRQSYTVQKNTKKTRYIKGTGAGYSRPGGLSRNILLANMAAYKEQTFINTMTVKVGTIYWYRATFKNKIVWLPATALVDRQSVEAIPDPVLTTTSKIARIASTKVRLVKNLQQNDSVVNTTTLVNRSFTITKQALYNKKNYYLLMDGKQEIGWVAVEDVTSYSYKAPSVKKLNLTLTGEGYGYSIPWGGTQDITLKPLTALENTTFTVTQMATVGKTPWYFGRAETGQQLWVSSSRTTANKPTAPEIAAPVISATSKIARIASAQVAIFRDIQQPESLIDTKTLVDRSLTVTKQAFYQQKNYYLLMDGIKEVGWIAEQDVTSYSYQAPSAKKSNLYLTGGGYGYSIPWGGTQDITQKPLTAFEHTAFTVTQMAIVGKTPWYFGTTTTGQQLWVSSSRTLTTLPEAPTTPNYTTNNRQATLKASTLWYTNITTLQTKVPTTAELTEKFSMARSATSNGKEYYELTRTSTAGKTTVVGWVLATAVNSTIVKPASTTKTTLYLTGKGSATNLPSATSATNTVYSSLTNYGAAQFSATAVQQIAGVTYYYGRLASKYVWLRADQFGEPFQYVNLRKASPITQQEMETYLVRKKTSIIMTNNLYKTIPVFLDMQKKYGINAQFMLAHAIVETGWGGSQISQYKNNFFGYQAYDSCAMTCAMYFPTGTDGIQYYADAIYRKYLRVGAIYNNGTTADGMNVKYATDQTWSLKIARIMQEMKPYDANIYDKVAPSTIDPLLPNFNYTNTIPANQLKPASYHDFDAGITAKTTVLTAAKALPYIYGKELVKYTSGQTLTLSGTHNDVASKWMRVVVNGQEAWVSRDSLKIDNLAITTTEANIRDQATTVGSKVLKTVAINTYIKILTDQQGKFITKIDANNQIWYSIQLPKTKKTGWISATIIKIQ</sequence>
<dbReference type="SUPFAM" id="SSF82057">
    <property type="entry name" value="Prokaryotic SH3-related domain"/>
    <property type="match status" value="1"/>
</dbReference>
<dbReference type="InterPro" id="IPR051056">
    <property type="entry name" value="Glycosyl_Hydrolase_73"/>
</dbReference>
<keyword evidence="3 6" id="KW-0732">Signal</keyword>
<dbReference type="Pfam" id="PF01832">
    <property type="entry name" value="Glucosaminidase"/>
    <property type="match status" value="1"/>
</dbReference>
<protein>
    <recommendedName>
        <fullName evidence="7">Mannosyl-glycoprotein endo-beta-N-acetylglucosamidase-like domain-containing protein</fullName>
    </recommendedName>
</protein>
<keyword evidence="4" id="KW-0378">Hydrolase</keyword>
<dbReference type="SMART" id="SM00047">
    <property type="entry name" value="LYZ2"/>
    <property type="match status" value="1"/>
</dbReference>
<dbReference type="Gene3D" id="1.10.530.10">
    <property type="match status" value="1"/>
</dbReference>
<comment type="caution">
    <text evidence="8">The sequence shown here is derived from an EMBL/GenBank/DDBJ whole genome shotgun (WGS) entry which is preliminary data.</text>
</comment>
<feature type="domain" description="Mannosyl-glycoprotein endo-beta-N-acetylglucosamidase-like" evidence="7">
    <location>
        <begin position="706"/>
        <end position="840"/>
    </location>
</feature>
<keyword evidence="5" id="KW-0961">Cell wall biogenesis/degradation</keyword>
<dbReference type="GO" id="GO:0004040">
    <property type="term" value="F:amidase activity"/>
    <property type="evidence" value="ECO:0007669"/>
    <property type="project" value="InterPro"/>
</dbReference>